<proteinExistence type="inferred from homology"/>
<evidence type="ECO:0000256" key="1">
    <source>
        <dbReference type="ARBA" id="ARBA00009437"/>
    </source>
</evidence>
<keyword evidence="3" id="KW-0238">DNA-binding</keyword>
<evidence type="ECO:0000313" key="6">
    <source>
        <dbReference type="EMBL" id="ABG30497.1"/>
    </source>
</evidence>
<comment type="similarity">
    <text evidence="1">Belongs to the LysR transcriptional regulatory family.</text>
</comment>
<dbReference type="PANTHER" id="PTHR30126:SF2">
    <property type="entry name" value="HTH-TYPE TRANSCRIPTIONAL REGULATOR YJIE"/>
    <property type="match status" value="1"/>
</dbReference>
<dbReference type="Gene3D" id="1.10.10.10">
    <property type="entry name" value="Winged helix-like DNA-binding domain superfamily/Winged helix DNA-binding domain"/>
    <property type="match status" value="1"/>
</dbReference>
<accession>Q16BZ6</accession>
<dbReference type="Pfam" id="PF00126">
    <property type="entry name" value="HTH_1"/>
    <property type="match status" value="1"/>
</dbReference>
<dbReference type="Pfam" id="PF03466">
    <property type="entry name" value="LysR_substrate"/>
    <property type="match status" value="1"/>
</dbReference>
<dbReference type="PROSITE" id="PS50931">
    <property type="entry name" value="HTH_LYSR"/>
    <property type="match status" value="1"/>
</dbReference>
<name>Q16BZ6_ROSDO</name>
<evidence type="ECO:0000259" key="5">
    <source>
        <dbReference type="PROSITE" id="PS50931"/>
    </source>
</evidence>
<evidence type="ECO:0000313" key="7">
    <source>
        <dbReference type="Proteomes" id="UP000007029"/>
    </source>
</evidence>
<dbReference type="EMBL" id="CP000362">
    <property type="protein sequence ID" value="ABG30497.1"/>
    <property type="molecule type" value="Genomic_DNA"/>
</dbReference>
<evidence type="ECO:0000256" key="4">
    <source>
        <dbReference type="ARBA" id="ARBA00023163"/>
    </source>
</evidence>
<dbReference type="AlphaFoldDB" id="Q16BZ6"/>
<dbReference type="HOGENOM" id="CLU_039613_4_1_5"/>
<keyword evidence="2" id="KW-0805">Transcription regulation</keyword>
<organism evidence="6 7">
    <name type="scientific">Roseobacter denitrificans (strain ATCC 33942 / OCh 114)</name>
    <name type="common">Erythrobacter sp. (strain OCh 114)</name>
    <name type="synonym">Roseobacter denitrificans</name>
    <dbReference type="NCBI Taxonomy" id="375451"/>
    <lineage>
        <taxon>Bacteria</taxon>
        <taxon>Pseudomonadati</taxon>
        <taxon>Pseudomonadota</taxon>
        <taxon>Alphaproteobacteria</taxon>
        <taxon>Rhodobacterales</taxon>
        <taxon>Roseobacteraceae</taxon>
        <taxon>Roseobacter</taxon>
    </lineage>
</organism>
<dbReference type="KEGG" id="rde:RD1_0820"/>
<dbReference type="InterPro" id="IPR036388">
    <property type="entry name" value="WH-like_DNA-bd_sf"/>
</dbReference>
<dbReference type="InterPro" id="IPR005119">
    <property type="entry name" value="LysR_subst-bd"/>
</dbReference>
<dbReference type="InterPro" id="IPR000847">
    <property type="entry name" value="LysR_HTH_N"/>
</dbReference>
<dbReference type="Proteomes" id="UP000007029">
    <property type="component" value="Chromosome"/>
</dbReference>
<dbReference type="eggNOG" id="COG0583">
    <property type="taxonomic scope" value="Bacteria"/>
</dbReference>
<evidence type="ECO:0000256" key="2">
    <source>
        <dbReference type="ARBA" id="ARBA00023015"/>
    </source>
</evidence>
<dbReference type="InterPro" id="IPR036390">
    <property type="entry name" value="WH_DNA-bd_sf"/>
</dbReference>
<reference evidence="6 7" key="1">
    <citation type="journal article" date="2007" name="J. Bacteriol.">
        <title>The complete genome sequence of Roseobacter denitrificans reveals a mixotrophic rather than photosynthetic metabolism.</title>
        <authorList>
            <person name="Swingley W.D."/>
            <person name="Sadekar S."/>
            <person name="Mastrian S.D."/>
            <person name="Matthies H.J."/>
            <person name="Hao J."/>
            <person name="Ramos H."/>
            <person name="Acharya C.R."/>
            <person name="Conrad A.L."/>
            <person name="Taylor H.L."/>
            <person name="Dejesa L.C."/>
            <person name="Shah M.K."/>
            <person name="O'huallachain M.E."/>
            <person name="Lince M.T."/>
            <person name="Blankenship R.E."/>
            <person name="Beatty J.T."/>
            <person name="Touchman J.W."/>
        </authorList>
    </citation>
    <scope>NUCLEOTIDE SEQUENCE [LARGE SCALE GENOMIC DNA]</scope>
    <source>
        <strain evidence="7">ATCC 33942 / OCh 114</strain>
    </source>
</reference>
<dbReference type="GO" id="GO:0000976">
    <property type="term" value="F:transcription cis-regulatory region binding"/>
    <property type="evidence" value="ECO:0007669"/>
    <property type="project" value="TreeGrafter"/>
</dbReference>
<dbReference type="OrthoDB" id="528082at2"/>
<dbReference type="PANTHER" id="PTHR30126">
    <property type="entry name" value="HTH-TYPE TRANSCRIPTIONAL REGULATOR"/>
    <property type="match status" value="1"/>
</dbReference>
<dbReference type="RefSeq" id="WP_011567119.1">
    <property type="nucleotide sequence ID" value="NC_008209.1"/>
</dbReference>
<keyword evidence="4" id="KW-0804">Transcription</keyword>
<feature type="domain" description="HTH lysR-type" evidence="5">
    <location>
        <begin position="1"/>
        <end position="58"/>
    </location>
</feature>
<evidence type="ECO:0000256" key="3">
    <source>
        <dbReference type="ARBA" id="ARBA00023125"/>
    </source>
</evidence>
<dbReference type="SUPFAM" id="SSF46785">
    <property type="entry name" value="Winged helix' DNA-binding domain"/>
    <property type="match status" value="1"/>
</dbReference>
<dbReference type="STRING" id="375451.RD1_0820"/>
<protein>
    <submittedName>
        <fullName evidence="6">Transcriptional regulator, LysR family, putative</fullName>
    </submittedName>
</protein>
<dbReference type="GO" id="GO:0003700">
    <property type="term" value="F:DNA-binding transcription factor activity"/>
    <property type="evidence" value="ECO:0007669"/>
    <property type="project" value="InterPro"/>
</dbReference>
<gene>
    <name evidence="6" type="ordered locus">RD1_0820</name>
</gene>
<keyword evidence="7" id="KW-1185">Reference proteome</keyword>
<dbReference type="SUPFAM" id="SSF53850">
    <property type="entry name" value="Periplasmic binding protein-like II"/>
    <property type="match status" value="1"/>
</dbReference>
<sequence length="325" mass="35413">MRLEWIDDILAVLDTGSLARAAQKRLVTQSAFTRRVRLIEESIGAELFDRRRRPVMLLAGVEALAPELRDLSTRLRQVRQKLHAANSQTGSALSFACQHAITTTVSPYIVRALTARGDAPVRVRSCNQEECLVLLLSGEVDFVLTYTVPETPTPFLEGAFESLKLGDDVLIPVCAPGLRDDISSDRLPVISYPSDVFLGQVFDRHIVPRLDNEVQVVTKTETALTLAAYEFAVGGIGVAWLPQSMVVTALAQGSLISLDRDLPVQPLHIKAFRLCDDGGLQSDSAWRNTLSQIALPDHLQSHAPRGADGYPFAGGSYPSCPSAQS</sequence>